<dbReference type="CDD" id="cd02440">
    <property type="entry name" value="AdoMet_MTases"/>
    <property type="match status" value="1"/>
</dbReference>
<dbReference type="Pfam" id="PF13649">
    <property type="entry name" value="Methyltransf_25"/>
    <property type="match status" value="1"/>
</dbReference>
<comment type="caution">
    <text evidence="2">The sequence shown here is derived from an EMBL/GenBank/DDBJ whole genome shotgun (WGS) entry which is preliminary data.</text>
</comment>
<evidence type="ECO:0000313" key="2">
    <source>
        <dbReference type="EMBL" id="GHO48443.1"/>
    </source>
</evidence>
<protein>
    <recommendedName>
        <fullName evidence="1">Methyltransferase domain-containing protein</fullName>
    </recommendedName>
</protein>
<dbReference type="Proteomes" id="UP000612362">
    <property type="component" value="Unassembled WGS sequence"/>
</dbReference>
<sequence>MDQPDTSNVQPTYNQSYDEFVTRIMANMITSKPLDRELLARFAREVDGPTCDLGCGIGDVTRYLYQLGTSIYGIDPSSRNIALARQASPDIEFRLGDIITLDIEDNSLGGVVDFYSTLNRLSSQNAVSTLHEICRVLQPRGLLLLAFHQGQNINPADWWGYSDLIDGFFFERDVMEGDLQDSGFDIEESIARPPYPEIEVQTERVYIFARKRRSPKLTHIETGYTQCSVPASLQTASLSLVLHLLHRRHFPQNLRYAMFIVPMPQDSWRHWHLGLVRFHTPGRQRPDPKA</sequence>
<dbReference type="PANTHER" id="PTHR42912">
    <property type="entry name" value="METHYLTRANSFERASE"/>
    <property type="match status" value="1"/>
</dbReference>
<dbReference type="PANTHER" id="PTHR42912:SF94">
    <property type="entry name" value="METHYLTRANSFERASE TYPE 11 DOMAIN-CONTAINING PROTEIN"/>
    <property type="match status" value="1"/>
</dbReference>
<keyword evidence="3" id="KW-1185">Reference proteome</keyword>
<dbReference type="Gene3D" id="3.40.50.150">
    <property type="entry name" value="Vaccinia Virus protein VP39"/>
    <property type="match status" value="1"/>
</dbReference>
<proteinExistence type="predicted"/>
<gene>
    <name evidence="2" type="ORF">KSX_66060</name>
</gene>
<dbReference type="InterPro" id="IPR050508">
    <property type="entry name" value="Methyltransf_Superfamily"/>
</dbReference>
<evidence type="ECO:0000259" key="1">
    <source>
        <dbReference type="Pfam" id="PF13649"/>
    </source>
</evidence>
<organism evidence="2 3">
    <name type="scientific">Ktedonospora formicarum</name>
    <dbReference type="NCBI Taxonomy" id="2778364"/>
    <lineage>
        <taxon>Bacteria</taxon>
        <taxon>Bacillati</taxon>
        <taxon>Chloroflexota</taxon>
        <taxon>Ktedonobacteria</taxon>
        <taxon>Ktedonobacterales</taxon>
        <taxon>Ktedonobacteraceae</taxon>
        <taxon>Ktedonospora</taxon>
    </lineage>
</organism>
<name>A0A8J3I7B9_9CHLR</name>
<dbReference type="SUPFAM" id="SSF53335">
    <property type="entry name" value="S-adenosyl-L-methionine-dependent methyltransferases"/>
    <property type="match status" value="1"/>
</dbReference>
<dbReference type="RefSeq" id="WP_220197651.1">
    <property type="nucleotide sequence ID" value="NZ_BNJF01000004.1"/>
</dbReference>
<accession>A0A8J3I7B9</accession>
<dbReference type="GO" id="GO:0008168">
    <property type="term" value="F:methyltransferase activity"/>
    <property type="evidence" value="ECO:0007669"/>
    <property type="project" value="TreeGrafter"/>
</dbReference>
<dbReference type="InterPro" id="IPR041698">
    <property type="entry name" value="Methyltransf_25"/>
</dbReference>
<feature type="domain" description="Methyltransferase" evidence="1">
    <location>
        <begin position="52"/>
        <end position="141"/>
    </location>
</feature>
<dbReference type="AlphaFoldDB" id="A0A8J3I7B9"/>
<reference evidence="2" key="1">
    <citation type="submission" date="2020-10" db="EMBL/GenBank/DDBJ databases">
        <title>Taxonomic study of unclassified bacteria belonging to the class Ktedonobacteria.</title>
        <authorList>
            <person name="Yabe S."/>
            <person name="Wang C.M."/>
            <person name="Zheng Y."/>
            <person name="Sakai Y."/>
            <person name="Cavaletti L."/>
            <person name="Monciardini P."/>
            <person name="Donadio S."/>
        </authorList>
    </citation>
    <scope>NUCLEOTIDE SEQUENCE</scope>
    <source>
        <strain evidence="2">SOSP1-1</strain>
    </source>
</reference>
<evidence type="ECO:0000313" key="3">
    <source>
        <dbReference type="Proteomes" id="UP000612362"/>
    </source>
</evidence>
<dbReference type="EMBL" id="BNJF01000004">
    <property type="protein sequence ID" value="GHO48443.1"/>
    <property type="molecule type" value="Genomic_DNA"/>
</dbReference>
<dbReference type="InterPro" id="IPR029063">
    <property type="entry name" value="SAM-dependent_MTases_sf"/>
</dbReference>